<proteinExistence type="predicted"/>
<comment type="caution">
    <text evidence="1">The sequence shown here is derived from an EMBL/GenBank/DDBJ whole genome shotgun (WGS) entry which is preliminary data.</text>
</comment>
<evidence type="ECO:0000313" key="2">
    <source>
        <dbReference type="Proteomes" id="UP001207468"/>
    </source>
</evidence>
<gene>
    <name evidence="1" type="ORF">F5148DRAFT_1287391</name>
</gene>
<accession>A0ACC0U1X9</accession>
<protein>
    <submittedName>
        <fullName evidence="1">Uncharacterized protein</fullName>
    </submittedName>
</protein>
<keyword evidence="2" id="KW-1185">Reference proteome</keyword>
<evidence type="ECO:0000313" key="1">
    <source>
        <dbReference type="EMBL" id="KAI9458483.1"/>
    </source>
</evidence>
<sequence>MGLSQSPKSSPRGARSSPSPSGQRTLTPQRKHRKMLKDGTSEVWPESVEKVFVDGLRQYWESPWATYSRGRSRWRNQFLVDYLKEAGIERSKKQVASHIQVLRNMWKGEKEYQLVAGGEELFQENGLLAHKSGPSCVAPPDVHVKEEFKEVSSPFASRTPSDCCDFPSESEGANPALGTLNERSSSAFLAPLPLGHPSQQRRSCVKDERPDLQLPFPPSIPSHPSVMAPSVSPPLAVRNSIASISLAAAGMRPLVVDVDRYAPPLSSPPNYQPRVSIHIKLSLSSLHDVSSPPALHGFSGTVTFAAPWTSVAQCVTRVFAGGVCESVEYAYFEPPAPLSPLSLTPVAVPMPESELSRCRWGNIGVETRIDQVVTVDHEELAWITYDLTWTPSGPPTAEVLSVQRDSREQHHPAATHVPESASFLSLDGWNSVPSYHPYASYVLRSQEPPIVYSPYSSLSGSSSGDHHYTPYSSSVLFS</sequence>
<dbReference type="Proteomes" id="UP001207468">
    <property type="component" value="Unassembled WGS sequence"/>
</dbReference>
<reference evidence="1" key="1">
    <citation type="submission" date="2021-03" db="EMBL/GenBank/DDBJ databases">
        <title>Evolutionary priming and transition to the ectomycorrhizal habit in an iconic lineage of mushroom-forming fungi: is preadaptation a requirement?</title>
        <authorList>
            <consortium name="DOE Joint Genome Institute"/>
            <person name="Looney B.P."/>
            <person name="Miyauchi S."/>
            <person name="Morin E."/>
            <person name="Drula E."/>
            <person name="Courty P.E."/>
            <person name="Chicoki N."/>
            <person name="Fauchery L."/>
            <person name="Kohler A."/>
            <person name="Kuo A."/>
            <person name="LaButti K."/>
            <person name="Pangilinan J."/>
            <person name="Lipzen A."/>
            <person name="Riley R."/>
            <person name="Andreopoulos W."/>
            <person name="He G."/>
            <person name="Johnson J."/>
            <person name="Barry K.W."/>
            <person name="Grigoriev I.V."/>
            <person name="Nagy L."/>
            <person name="Hibbett D."/>
            <person name="Henrissat B."/>
            <person name="Matheny P.B."/>
            <person name="Labbe J."/>
            <person name="Martin A.F."/>
        </authorList>
    </citation>
    <scope>NUCLEOTIDE SEQUENCE</scope>
    <source>
        <strain evidence="1">BPL698</strain>
    </source>
</reference>
<name>A0ACC0U1X9_9AGAM</name>
<dbReference type="EMBL" id="JAGFNK010000209">
    <property type="protein sequence ID" value="KAI9458483.1"/>
    <property type="molecule type" value="Genomic_DNA"/>
</dbReference>
<organism evidence="1 2">
    <name type="scientific">Russula earlei</name>
    <dbReference type="NCBI Taxonomy" id="71964"/>
    <lineage>
        <taxon>Eukaryota</taxon>
        <taxon>Fungi</taxon>
        <taxon>Dikarya</taxon>
        <taxon>Basidiomycota</taxon>
        <taxon>Agaricomycotina</taxon>
        <taxon>Agaricomycetes</taxon>
        <taxon>Russulales</taxon>
        <taxon>Russulaceae</taxon>
        <taxon>Russula</taxon>
    </lineage>
</organism>